<organism evidence="2">
    <name type="scientific">Mus musculus</name>
    <name type="common">Mouse</name>
    <dbReference type="NCBI Taxonomy" id="10090"/>
    <lineage>
        <taxon>Eukaryota</taxon>
        <taxon>Metazoa</taxon>
        <taxon>Chordata</taxon>
        <taxon>Craniata</taxon>
        <taxon>Vertebrata</taxon>
        <taxon>Euteleostomi</taxon>
        <taxon>Mammalia</taxon>
        <taxon>Eutheria</taxon>
        <taxon>Euarchontoglires</taxon>
        <taxon>Glires</taxon>
        <taxon>Rodentia</taxon>
        <taxon>Myomorpha</taxon>
        <taxon>Muroidea</taxon>
        <taxon>Muridae</taxon>
        <taxon>Murinae</taxon>
        <taxon>Mus</taxon>
        <taxon>Mus</taxon>
    </lineage>
</organism>
<gene>
    <name evidence="3" type="primary">6330562C20Rik</name>
</gene>
<reference evidence="2" key="4">
    <citation type="journal article" date="2001" name="Nature">
        <title>Functional annotation of a full-length mouse cDNA collection.</title>
        <authorList>
            <consortium name="The RIKEN Genome Exploration Research Group Phase II Team and the FANTOM Consortium"/>
        </authorList>
    </citation>
    <scope>NUCLEOTIDE SEQUENCE</scope>
    <source>
        <tissue evidence="2">Lung</tissue>
    </source>
</reference>
<dbReference type="MGI" id="MGI:1923443">
    <property type="gene designation" value="6330562C20Rik"/>
</dbReference>
<evidence type="ECO:0000313" key="2">
    <source>
        <dbReference type="EMBL" id="BAE26105.1"/>
    </source>
</evidence>
<sequence length="144" mass="16040">MLPTGSWRSRRSGFRELQRSGDRKKIAPQTLWSQPRCFLSCLGSLWLRGTVHLLLCADSLRLCCWDCITCNPSSQGTLTAKRRQESEKSRPQEPLPFAGCFGSTVLPGFRAVTGLQGNTLSAFFSFDSRSFPTPDYLCPSSSQI</sequence>
<reference evidence="2" key="8">
    <citation type="journal article" date="2005" name="Science">
        <title>Antisense Transcription in the Mammalian Transcriptome.</title>
        <authorList>
            <consortium name="RIKEN Genome Exploration Research Group and Genome Science Group (Genome Network Project Core Group) and the FANTOM Consortium"/>
        </authorList>
    </citation>
    <scope>NUCLEOTIDE SEQUENCE</scope>
    <source>
        <tissue evidence="2">Lung</tissue>
    </source>
</reference>
<reference evidence="2" key="5">
    <citation type="journal article" date="2002" name="Nature">
        <title>Analysis of the mouse transcriptome based on functional annotation of 60,770 full-length cDNAs.</title>
        <authorList>
            <consortium name="The FANTOM Consortium and the RIKEN Genome Exploration Research Group Phase I and II Team"/>
        </authorList>
    </citation>
    <scope>NUCLEOTIDE SEQUENCE</scope>
    <source>
        <tissue evidence="2">Lung</tissue>
    </source>
</reference>
<dbReference type="AlphaFoldDB" id="Q3UMJ3"/>
<reference evidence="2" key="3">
    <citation type="journal article" date="2000" name="Genome Res.">
        <title>RIKEN integrated sequence analysis (RISA) system--384-format sequencing pipeline with 384 multicapillary sequencer.</title>
        <authorList>
            <person name="Shibata K."/>
            <person name="Itoh M."/>
            <person name="Aizawa K."/>
            <person name="Nagaoka S."/>
            <person name="Sasaki N."/>
            <person name="Carninci P."/>
            <person name="Konno H."/>
            <person name="Akiyama J."/>
            <person name="Nishi K."/>
            <person name="Kitsunai T."/>
            <person name="Tashiro H."/>
            <person name="Itoh M."/>
            <person name="Sumi N."/>
            <person name="Ishii Y."/>
            <person name="Nakamura S."/>
            <person name="Hazama M."/>
            <person name="Nishine T."/>
            <person name="Harada A."/>
            <person name="Yamamoto R."/>
            <person name="Matsumoto H."/>
            <person name="Sakaguchi S."/>
            <person name="Ikegami T."/>
            <person name="Kashiwagi K."/>
            <person name="Fujiwake S."/>
            <person name="Inoue K."/>
            <person name="Togawa Y."/>
            <person name="Izawa M."/>
            <person name="Ohara E."/>
            <person name="Watahiki M."/>
            <person name="Yoneda Y."/>
            <person name="Ishikawa T."/>
            <person name="Ozawa K."/>
            <person name="Tanaka T."/>
            <person name="Matsuura S."/>
            <person name="Kawai J."/>
            <person name="Okazaki Y."/>
            <person name="Muramatsu M."/>
            <person name="Inoue Y."/>
            <person name="Kira A."/>
            <person name="Hayashizaki Y."/>
        </authorList>
    </citation>
    <scope>NUCLEOTIDE SEQUENCE</scope>
    <source>
        <tissue evidence="2">Lung</tissue>
    </source>
</reference>
<protein>
    <submittedName>
        <fullName evidence="2">Uncharacterized protein</fullName>
    </submittedName>
</protein>
<proteinExistence type="evidence at transcript level"/>
<accession>Q3UMJ3</accession>
<reference evidence="2" key="6">
    <citation type="submission" date="2004-03" db="EMBL/GenBank/DDBJ databases">
        <authorList>
            <person name="Arakawa T."/>
            <person name="Carninci P."/>
            <person name="Fukuda S."/>
            <person name="Hashizume W."/>
            <person name="Hayashida K."/>
            <person name="Hori F."/>
            <person name="Iida J."/>
            <person name="Imamura K."/>
            <person name="Imotani K."/>
            <person name="Itoh M."/>
            <person name="Kanagawa S."/>
            <person name="Kawai J."/>
            <person name="Kojima M."/>
            <person name="Konno H."/>
            <person name="Murata M."/>
            <person name="Nakamura M."/>
            <person name="Ninomiya N."/>
            <person name="Nishiyori H."/>
            <person name="Nomura K."/>
            <person name="Ohno M."/>
            <person name="Sakazume N."/>
            <person name="Sano H."/>
            <person name="Sasaki D."/>
            <person name="Shibata K."/>
            <person name="Shiraki T."/>
            <person name="Tagami M."/>
            <person name="Tagami Y."/>
            <person name="Waki K."/>
            <person name="Watahiki A."/>
            <person name="Muramatsu M."/>
            <person name="Hayashizaki Y."/>
        </authorList>
    </citation>
    <scope>NUCLEOTIDE SEQUENCE</scope>
    <source>
        <tissue evidence="2">Lung</tissue>
    </source>
</reference>
<evidence type="ECO:0000256" key="1">
    <source>
        <dbReference type="SAM" id="MobiDB-lite"/>
    </source>
</evidence>
<evidence type="ECO:0000313" key="3">
    <source>
        <dbReference type="MGI" id="MGI:1923443"/>
    </source>
</evidence>
<dbReference type="EMBL" id="AK144859">
    <property type="protein sequence ID" value="BAE26105.1"/>
    <property type="molecule type" value="mRNA"/>
</dbReference>
<name>Q3UMJ3_MOUSE</name>
<feature type="region of interest" description="Disordered" evidence="1">
    <location>
        <begin position="1"/>
        <end position="21"/>
    </location>
</feature>
<dbReference type="UCSC" id="uc008qji.2">
    <property type="organism name" value="mouse"/>
</dbReference>
<reference evidence="2" key="2">
    <citation type="journal article" date="2000" name="Genome Res.">
        <title>Normalization and subtraction of cap-trapper-selected cDNAs to prepare full-length cDNA libraries for rapid discovery of new genes.</title>
        <authorList>
            <person name="Carninci P."/>
            <person name="Shibata Y."/>
            <person name="Hayatsu N."/>
            <person name="Sugahara Y."/>
            <person name="Shibata K."/>
            <person name="Itoh M."/>
            <person name="Konno H."/>
            <person name="Okazaki Y."/>
            <person name="Muramatsu M."/>
            <person name="Hayashizaki Y."/>
        </authorList>
    </citation>
    <scope>NUCLEOTIDE SEQUENCE</scope>
    <source>
        <tissue evidence="2">Lung</tissue>
    </source>
</reference>
<reference evidence="2" key="1">
    <citation type="journal article" date="1999" name="Methods Enzymol.">
        <title>High-efficiency full-length cDNA cloning.</title>
        <authorList>
            <person name="Carninci P."/>
            <person name="Hayashizaki Y."/>
        </authorList>
    </citation>
    <scope>NUCLEOTIDE SEQUENCE</scope>
    <source>
        <tissue evidence="2">Lung</tissue>
    </source>
</reference>
<dbReference type="AGR" id="MGI:1923443"/>
<reference evidence="2" key="7">
    <citation type="journal article" date="2005" name="Science">
        <title>The Transcriptional Landscape of the Mammalian Genome.</title>
        <authorList>
            <consortium name="The FANTOM Consortium"/>
            <consortium name="Riken Genome Exploration Research Group and Genome Science Group (Genome Network Project Core Group)"/>
        </authorList>
    </citation>
    <scope>NUCLEOTIDE SEQUENCE</scope>
    <source>
        <tissue evidence="2">Lung</tissue>
    </source>
</reference>